<accession>A0A4Q2RR56</accession>
<dbReference type="PRINTS" id="PR00081">
    <property type="entry name" value="GDHRDH"/>
</dbReference>
<dbReference type="InterPro" id="IPR020904">
    <property type="entry name" value="Sc_DH/Rdtase_CS"/>
</dbReference>
<comment type="similarity">
    <text evidence="1">Belongs to the short-chain dehydrogenases/reductases (SDR) family.</text>
</comment>
<sequence length="234" mass="24643">MTSKRHVITGAGSGIGLALARRLAERGDDLVLVARSRARADDLAGTFPAAQVLVADLADPGTLNGLGRQVDGGVDTLLHVAGVVELAPVERLRLADWEEQLAVNLTAPAVLSRELLPQLRASGGTVVFVNSSAGLSAGAEWSAYAASKFGLRAFADALRAEEVEHGVRVSTIYPSRTATPMQEKVHEQEGRTYDASRWISSDTVVDTIVHVIDLPGDATIPDVTVRPVAPRPGA</sequence>
<evidence type="ECO:0000256" key="2">
    <source>
        <dbReference type="ARBA" id="ARBA00023002"/>
    </source>
</evidence>
<dbReference type="SUPFAM" id="SSF51735">
    <property type="entry name" value="NAD(P)-binding Rossmann-fold domains"/>
    <property type="match status" value="1"/>
</dbReference>
<name>A0A4Q2RR56_9ACTN</name>
<dbReference type="GO" id="GO:0016491">
    <property type="term" value="F:oxidoreductase activity"/>
    <property type="evidence" value="ECO:0007669"/>
    <property type="project" value="UniProtKB-KW"/>
</dbReference>
<evidence type="ECO:0000256" key="1">
    <source>
        <dbReference type="ARBA" id="ARBA00006484"/>
    </source>
</evidence>
<dbReference type="GO" id="GO:0016020">
    <property type="term" value="C:membrane"/>
    <property type="evidence" value="ECO:0007669"/>
    <property type="project" value="TreeGrafter"/>
</dbReference>
<keyword evidence="2" id="KW-0560">Oxidoreductase</keyword>
<evidence type="ECO:0000259" key="3">
    <source>
        <dbReference type="SMART" id="SM00822"/>
    </source>
</evidence>
<organism evidence="4 5">
    <name type="scientific">Nocardioides oleivorans</name>
    <dbReference type="NCBI Taxonomy" id="273676"/>
    <lineage>
        <taxon>Bacteria</taxon>
        <taxon>Bacillati</taxon>
        <taxon>Actinomycetota</taxon>
        <taxon>Actinomycetes</taxon>
        <taxon>Propionibacteriales</taxon>
        <taxon>Nocardioidaceae</taxon>
        <taxon>Nocardioides</taxon>
    </lineage>
</organism>
<evidence type="ECO:0000313" key="4">
    <source>
        <dbReference type="EMBL" id="RYB91016.1"/>
    </source>
</evidence>
<comment type="caution">
    <text evidence="4">The sequence shown here is derived from an EMBL/GenBank/DDBJ whole genome shotgun (WGS) entry which is preliminary data.</text>
</comment>
<dbReference type="InterPro" id="IPR036291">
    <property type="entry name" value="NAD(P)-bd_dom_sf"/>
</dbReference>
<dbReference type="PANTHER" id="PTHR44196:SF1">
    <property type="entry name" value="DEHYDROGENASE_REDUCTASE SDR FAMILY MEMBER 7B"/>
    <property type="match status" value="1"/>
</dbReference>
<dbReference type="Gene3D" id="3.40.50.720">
    <property type="entry name" value="NAD(P)-binding Rossmann-like Domain"/>
    <property type="match status" value="1"/>
</dbReference>
<dbReference type="Proteomes" id="UP000294071">
    <property type="component" value="Unassembled WGS sequence"/>
</dbReference>
<dbReference type="OrthoDB" id="158573at2"/>
<dbReference type="AlphaFoldDB" id="A0A4Q2RR56"/>
<dbReference type="PANTHER" id="PTHR44196">
    <property type="entry name" value="DEHYDROGENASE/REDUCTASE SDR FAMILY MEMBER 7B"/>
    <property type="match status" value="1"/>
</dbReference>
<dbReference type="NCBIfam" id="NF006073">
    <property type="entry name" value="PRK08219.1"/>
    <property type="match status" value="1"/>
</dbReference>
<gene>
    <name evidence="4" type="ORF">EUA93_18965</name>
</gene>
<dbReference type="Pfam" id="PF00106">
    <property type="entry name" value="adh_short"/>
    <property type="match status" value="1"/>
</dbReference>
<dbReference type="RefSeq" id="WP_129401914.1">
    <property type="nucleotide sequence ID" value="NZ_SDWT01000003.1"/>
</dbReference>
<dbReference type="InterPro" id="IPR057326">
    <property type="entry name" value="KR_dom"/>
</dbReference>
<protein>
    <submittedName>
        <fullName evidence="4">SDR family oxidoreductase</fullName>
    </submittedName>
</protein>
<dbReference type="InterPro" id="IPR002347">
    <property type="entry name" value="SDR_fam"/>
</dbReference>
<dbReference type="EMBL" id="SDWT01000003">
    <property type="protein sequence ID" value="RYB91016.1"/>
    <property type="molecule type" value="Genomic_DNA"/>
</dbReference>
<dbReference type="SMART" id="SM00822">
    <property type="entry name" value="PKS_KR"/>
    <property type="match status" value="1"/>
</dbReference>
<keyword evidence="5" id="KW-1185">Reference proteome</keyword>
<feature type="domain" description="Ketoreductase" evidence="3">
    <location>
        <begin position="4"/>
        <end position="177"/>
    </location>
</feature>
<proteinExistence type="inferred from homology"/>
<reference evidence="4 5" key="1">
    <citation type="submission" date="2019-01" db="EMBL/GenBank/DDBJ databases">
        <title>Novel species of Nocardioides.</title>
        <authorList>
            <person name="Liu Q."/>
            <person name="Xin Y.-H."/>
        </authorList>
    </citation>
    <scope>NUCLEOTIDE SEQUENCE [LARGE SCALE GENOMIC DNA]</scope>
    <source>
        <strain evidence="4 5">CGMCC 4.6882</strain>
    </source>
</reference>
<evidence type="ECO:0000313" key="5">
    <source>
        <dbReference type="Proteomes" id="UP000294071"/>
    </source>
</evidence>
<dbReference type="CDD" id="cd05233">
    <property type="entry name" value="SDR_c"/>
    <property type="match status" value="1"/>
</dbReference>
<dbReference type="PROSITE" id="PS00061">
    <property type="entry name" value="ADH_SHORT"/>
    <property type="match status" value="1"/>
</dbReference>